<feature type="region of interest" description="Disordered" evidence="2">
    <location>
        <begin position="558"/>
        <end position="591"/>
    </location>
</feature>
<evidence type="ECO:0000256" key="2">
    <source>
        <dbReference type="SAM" id="MobiDB-lite"/>
    </source>
</evidence>
<feature type="region of interest" description="Disordered" evidence="2">
    <location>
        <begin position="89"/>
        <end position="138"/>
    </location>
</feature>
<protein>
    <submittedName>
        <fullName evidence="3">Uncharacterized protein</fullName>
    </submittedName>
</protein>
<name>A0AAD7BG28_9AGAR</name>
<dbReference type="AlphaFoldDB" id="A0AAD7BG28"/>
<proteinExistence type="predicted"/>
<comment type="caution">
    <text evidence="3">The sequence shown here is derived from an EMBL/GenBank/DDBJ whole genome shotgun (WGS) entry which is preliminary data.</text>
</comment>
<feature type="compositionally biased region" description="Basic residues" evidence="2">
    <location>
        <begin position="422"/>
        <end position="431"/>
    </location>
</feature>
<reference evidence="3" key="1">
    <citation type="submission" date="2023-03" db="EMBL/GenBank/DDBJ databases">
        <title>Massive genome expansion in bonnet fungi (Mycena s.s.) driven by repeated elements and novel gene families across ecological guilds.</title>
        <authorList>
            <consortium name="Lawrence Berkeley National Laboratory"/>
            <person name="Harder C.B."/>
            <person name="Miyauchi S."/>
            <person name="Viragh M."/>
            <person name="Kuo A."/>
            <person name="Thoen E."/>
            <person name="Andreopoulos B."/>
            <person name="Lu D."/>
            <person name="Skrede I."/>
            <person name="Drula E."/>
            <person name="Henrissat B."/>
            <person name="Morin E."/>
            <person name="Kohler A."/>
            <person name="Barry K."/>
            <person name="LaButti K."/>
            <person name="Morin E."/>
            <person name="Salamov A."/>
            <person name="Lipzen A."/>
            <person name="Mereny Z."/>
            <person name="Hegedus B."/>
            <person name="Baldrian P."/>
            <person name="Stursova M."/>
            <person name="Weitz H."/>
            <person name="Taylor A."/>
            <person name="Grigoriev I.V."/>
            <person name="Nagy L.G."/>
            <person name="Martin F."/>
            <person name="Kauserud H."/>
        </authorList>
    </citation>
    <scope>NUCLEOTIDE SEQUENCE</scope>
    <source>
        <strain evidence="3">9284</strain>
    </source>
</reference>
<feature type="region of interest" description="Disordered" evidence="2">
    <location>
        <begin position="247"/>
        <end position="273"/>
    </location>
</feature>
<feature type="compositionally biased region" description="Polar residues" evidence="2">
    <location>
        <begin position="251"/>
        <end position="273"/>
    </location>
</feature>
<feature type="region of interest" description="Disordered" evidence="2">
    <location>
        <begin position="351"/>
        <end position="472"/>
    </location>
</feature>
<keyword evidence="4" id="KW-1185">Reference proteome</keyword>
<evidence type="ECO:0000313" key="3">
    <source>
        <dbReference type="EMBL" id="KAJ7620187.1"/>
    </source>
</evidence>
<feature type="region of interest" description="Disordered" evidence="2">
    <location>
        <begin position="290"/>
        <end position="335"/>
    </location>
</feature>
<keyword evidence="1" id="KW-0175">Coiled coil</keyword>
<evidence type="ECO:0000256" key="1">
    <source>
        <dbReference type="SAM" id="Coils"/>
    </source>
</evidence>
<feature type="compositionally biased region" description="Polar residues" evidence="2">
    <location>
        <begin position="299"/>
        <end position="330"/>
    </location>
</feature>
<dbReference type="Proteomes" id="UP001221142">
    <property type="component" value="Unassembled WGS sequence"/>
</dbReference>
<organism evidence="3 4">
    <name type="scientific">Roridomyces roridus</name>
    <dbReference type="NCBI Taxonomy" id="1738132"/>
    <lineage>
        <taxon>Eukaryota</taxon>
        <taxon>Fungi</taxon>
        <taxon>Dikarya</taxon>
        <taxon>Basidiomycota</taxon>
        <taxon>Agaricomycotina</taxon>
        <taxon>Agaricomycetes</taxon>
        <taxon>Agaricomycetidae</taxon>
        <taxon>Agaricales</taxon>
        <taxon>Marasmiineae</taxon>
        <taxon>Mycenaceae</taxon>
        <taxon>Roridomyces</taxon>
    </lineage>
</organism>
<feature type="compositionally biased region" description="Low complexity" evidence="2">
    <location>
        <begin position="578"/>
        <end position="591"/>
    </location>
</feature>
<feature type="coiled-coil region" evidence="1">
    <location>
        <begin position="203"/>
        <end position="234"/>
    </location>
</feature>
<gene>
    <name evidence="3" type="ORF">FB45DRAFT_1062551</name>
</gene>
<dbReference type="EMBL" id="JARKIF010000017">
    <property type="protein sequence ID" value="KAJ7620187.1"/>
    <property type="molecule type" value="Genomic_DNA"/>
</dbReference>
<evidence type="ECO:0000313" key="4">
    <source>
        <dbReference type="Proteomes" id="UP001221142"/>
    </source>
</evidence>
<accession>A0AAD7BG28</accession>
<sequence>MARSVEYVFENREGSPLFHIPFPLRSFDDIPGDVKVIFRNLGGNPIFHVGGAEVGLPPEKVQTYYSTVEAVLAVRNRVVEPDDRVVVKDEYQSPRIPSAAKGKQKQKKASQGPAPTSQDISDAHKEPTPPRPPRQISEEEIFARTIISADVLQESWVYGSREFALLCDPTQPDDRPLAPDEHAAWDAVWQKVLKLNRAFSGPLQGAEIDNDALVKRKDEMMEEAVRRLVEQRAQAQGLPVLAPETADEIVPSSNPNSVDPNASASQEQQPPVQNDVEQIVASTRDVLGPLHHHMLGGASQDSPATPAFGQTTTGDNTRTPSVSANGTAEQQPRRLADQVAEYASWVKGVGATPAGMQRPPGAMGKQKENSFDGTEVGVGKGKSKKRDVSMVREEGEEDATGTSKRRRVNADETPSSPNVTKRAARTARRASRVGIVVPAVSSHLGDDSPSTTHRRTAKQARRDAGQLPSSDEEKHLVGLAEYATMSQQLVLRKARAGARQDVRALPSFVPPAKEDLDLDVSERVTVSYREPSVRRTASAETRTQANAKALMDVVADGAPIPQPVVPRTASTETRSQGDAAAVSSNSNADASSSKLTARPALIYKHKAQTTFTPEWEPYQAWVSVSVSVEGEEGSTSTSSALALEKAGYPPPVIVLNATERAWLAKQGDLERQPDWFRPVNWFALGARMYRVATANAEEGPSDGKGKVGIRVDHESGIRPLHHGVLSRAWDRGEWRFEGHEEVGRADVPWEKWVRSEEGRRWREG</sequence>